<feature type="non-terminal residue" evidence="1">
    <location>
        <position position="1"/>
    </location>
</feature>
<evidence type="ECO:0000313" key="1">
    <source>
        <dbReference type="EMBL" id="GAG30182.1"/>
    </source>
</evidence>
<accession>X0X433</accession>
<dbReference type="SUPFAM" id="SSF48452">
    <property type="entry name" value="TPR-like"/>
    <property type="match status" value="1"/>
</dbReference>
<gene>
    <name evidence="1" type="ORF">S01H1_73584</name>
</gene>
<feature type="non-terminal residue" evidence="1">
    <location>
        <position position="242"/>
    </location>
</feature>
<dbReference type="Gene3D" id="1.25.40.10">
    <property type="entry name" value="Tetratricopeptide repeat domain"/>
    <property type="match status" value="2"/>
</dbReference>
<name>X0X433_9ZZZZ</name>
<organism evidence="1">
    <name type="scientific">marine sediment metagenome</name>
    <dbReference type="NCBI Taxonomy" id="412755"/>
    <lineage>
        <taxon>unclassified sequences</taxon>
        <taxon>metagenomes</taxon>
        <taxon>ecological metagenomes</taxon>
    </lineage>
</organism>
<sequence length="242" mass="28303">GQLEDAENIYREIYIATGEITALLGLERTLTSLNRFEELETYLRSYLKRDSSQLGIKKSLARCLFNQGKNGEAVNILFKMMDDGPANPAFIKSIANEFFAFSHYDKAIIVYQNARKKLKDNIIFDSELAFLYNLRQDYTNAIREYFNFLDREPSARSNVEYNILKMGKTQDEKNRIADILKIHVNMDIKNNNKWNIYCLYLYKGGIMERASEEYLKYSIRTGKPEIYFGYAKMCFADGFFDE</sequence>
<dbReference type="InterPro" id="IPR011990">
    <property type="entry name" value="TPR-like_helical_dom_sf"/>
</dbReference>
<dbReference type="AlphaFoldDB" id="X0X433"/>
<proteinExistence type="predicted"/>
<dbReference type="EMBL" id="BARS01049177">
    <property type="protein sequence ID" value="GAG30182.1"/>
    <property type="molecule type" value="Genomic_DNA"/>
</dbReference>
<protein>
    <submittedName>
        <fullName evidence="1">Uncharacterized protein</fullName>
    </submittedName>
</protein>
<reference evidence="1" key="1">
    <citation type="journal article" date="2014" name="Front. Microbiol.">
        <title>High frequency of phylogenetically diverse reductive dehalogenase-homologous genes in deep subseafloor sedimentary metagenomes.</title>
        <authorList>
            <person name="Kawai M."/>
            <person name="Futagami T."/>
            <person name="Toyoda A."/>
            <person name="Takaki Y."/>
            <person name="Nishi S."/>
            <person name="Hori S."/>
            <person name="Arai W."/>
            <person name="Tsubouchi T."/>
            <person name="Morono Y."/>
            <person name="Uchiyama I."/>
            <person name="Ito T."/>
            <person name="Fujiyama A."/>
            <person name="Inagaki F."/>
            <person name="Takami H."/>
        </authorList>
    </citation>
    <scope>NUCLEOTIDE SEQUENCE</scope>
    <source>
        <strain evidence="1">Expedition CK06-06</strain>
    </source>
</reference>
<comment type="caution">
    <text evidence="1">The sequence shown here is derived from an EMBL/GenBank/DDBJ whole genome shotgun (WGS) entry which is preliminary data.</text>
</comment>